<feature type="transmembrane region" description="Helical" evidence="1">
    <location>
        <begin position="76"/>
        <end position="98"/>
    </location>
</feature>
<evidence type="ECO:0000256" key="1">
    <source>
        <dbReference type="SAM" id="Phobius"/>
    </source>
</evidence>
<name>A0A9W6HFK4_9MICO</name>
<proteinExistence type="predicted"/>
<protein>
    <recommendedName>
        <fullName evidence="4">ABC transporter permease</fullName>
    </recommendedName>
</protein>
<dbReference type="EMBL" id="BSEO01000005">
    <property type="protein sequence ID" value="GLJ79700.1"/>
    <property type="molecule type" value="Genomic_DNA"/>
</dbReference>
<evidence type="ECO:0000313" key="2">
    <source>
        <dbReference type="EMBL" id="GLJ79700.1"/>
    </source>
</evidence>
<comment type="caution">
    <text evidence="2">The sequence shown here is derived from an EMBL/GenBank/DDBJ whole genome shotgun (WGS) entry which is preliminary data.</text>
</comment>
<dbReference type="Proteomes" id="UP001142317">
    <property type="component" value="Unassembled WGS sequence"/>
</dbReference>
<feature type="transmembrane region" description="Helical" evidence="1">
    <location>
        <begin position="119"/>
        <end position="143"/>
    </location>
</feature>
<keyword evidence="1" id="KW-0812">Transmembrane</keyword>
<feature type="transmembrane region" description="Helical" evidence="1">
    <location>
        <begin position="196"/>
        <end position="216"/>
    </location>
</feature>
<accession>A0A9W6HFK4</accession>
<dbReference type="AlphaFoldDB" id="A0A9W6HFK4"/>
<feature type="transmembrane region" description="Helical" evidence="1">
    <location>
        <begin position="37"/>
        <end position="56"/>
    </location>
</feature>
<keyword evidence="1" id="KW-1133">Transmembrane helix</keyword>
<reference evidence="2" key="1">
    <citation type="journal article" date="2014" name="Int. J. Syst. Evol. Microbiol.">
        <title>Complete genome sequence of Corynebacterium casei LMG S-19264T (=DSM 44701T), isolated from a smear-ripened cheese.</title>
        <authorList>
            <consortium name="US DOE Joint Genome Institute (JGI-PGF)"/>
            <person name="Walter F."/>
            <person name="Albersmeier A."/>
            <person name="Kalinowski J."/>
            <person name="Ruckert C."/>
        </authorList>
    </citation>
    <scope>NUCLEOTIDE SEQUENCE</scope>
    <source>
        <strain evidence="2">VKM Ac-1447</strain>
    </source>
</reference>
<gene>
    <name evidence="2" type="ORF">GCM10017586_13820</name>
</gene>
<keyword evidence="3" id="KW-1185">Reference proteome</keyword>
<evidence type="ECO:0008006" key="4">
    <source>
        <dbReference type="Google" id="ProtNLM"/>
    </source>
</evidence>
<reference evidence="2" key="2">
    <citation type="submission" date="2023-01" db="EMBL/GenBank/DDBJ databases">
        <authorList>
            <person name="Sun Q."/>
            <person name="Evtushenko L."/>
        </authorList>
    </citation>
    <scope>NUCLEOTIDE SEQUENCE</scope>
    <source>
        <strain evidence="2">VKM Ac-1447</strain>
    </source>
</reference>
<feature type="transmembrane region" description="Helical" evidence="1">
    <location>
        <begin position="163"/>
        <end position="184"/>
    </location>
</feature>
<organism evidence="2 3">
    <name type="scientific">Microbacterium imperiale</name>
    <dbReference type="NCBI Taxonomy" id="33884"/>
    <lineage>
        <taxon>Bacteria</taxon>
        <taxon>Bacillati</taxon>
        <taxon>Actinomycetota</taxon>
        <taxon>Actinomycetes</taxon>
        <taxon>Micrococcales</taxon>
        <taxon>Microbacteriaceae</taxon>
        <taxon>Microbacterium</taxon>
    </lineage>
</organism>
<sequence length="280" mass="28423">MALTTKPHRADARTQRPPFAAVVHSEWIKALSLPASVLALAGILAIGAGGSLFLGVTLESSGVPSVPSIERTLADVTVPTVVLGQIIAGIFGVMLIGAEYSSGAMQTTLTAVPHRMRVLAAKAFVAFTAVTVVALVTVFAAWALTNPIYASFGLDAPLTAAGVMLALVGSAVYLGLCAVFGLGVTTLVRSTTAGSIIVFAATLLLPVLSSLLPFGLLSRVLRLALLGNAGDAMGRVGIEGGPFIDLWSGHISVGAGWMIAAIWAAGALVIGAIALRTKDA</sequence>
<feature type="transmembrane region" description="Helical" evidence="1">
    <location>
        <begin position="255"/>
        <end position="275"/>
    </location>
</feature>
<dbReference type="RefSeq" id="WP_210007533.1">
    <property type="nucleotide sequence ID" value="NZ_BSEO01000005.1"/>
</dbReference>
<keyword evidence="1" id="KW-0472">Membrane</keyword>
<evidence type="ECO:0000313" key="3">
    <source>
        <dbReference type="Proteomes" id="UP001142317"/>
    </source>
</evidence>